<reference evidence="1 2" key="1">
    <citation type="journal article" date="2021" name="BMC Biol.">
        <title>Horizontally acquired antibacterial genes associated with adaptive radiation of ladybird beetles.</title>
        <authorList>
            <person name="Li H.S."/>
            <person name="Tang X.F."/>
            <person name="Huang Y.H."/>
            <person name="Xu Z.Y."/>
            <person name="Chen M.L."/>
            <person name="Du X.Y."/>
            <person name="Qiu B.Y."/>
            <person name="Chen P.T."/>
            <person name="Zhang W."/>
            <person name="Slipinski A."/>
            <person name="Escalona H.E."/>
            <person name="Waterhouse R.M."/>
            <person name="Zwick A."/>
            <person name="Pang H."/>
        </authorList>
    </citation>
    <scope>NUCLEOTIDE SEQUENCE [LARGE SCALE GENOMIC DNA]</scope>
    <source>
        <strain evidence="1">SYSU2018</strain>
    </source>
</reference>
<accession>A0ABD2N4N1</accession>
<dbReference type="Proteomes" id="UP001516400">
    <property type="component" value="Unassembled WGS sequence"/>
</dbReference>
<feature type="non-terminal residue" evidence="1">
    <location>
        <position position="1"/>
    </location>
</feature>
<protein>
    <submittedName>
        <fullName evidence="1">Uncharacterized protein</fullName>
    </submittedName>
</protein>
<proteinExistence type="predicted"/>
<sequence length="93" mass="10962">ELDRRVYEHSNTKVEIKRVASTLKRTVEILERLSTKERLDKWKYIEVEISKYDVDTEVEPEDSCVATQTSDSDVNILEILEEIIDIDTFKTKE</sequence>
<dbReference type="EMBL" id="JABFTP020000062">
    <property type="protein sequence ID" value="KAL3273646.1"/>
    <property type="molecule type" value="Genomic_DNA"/>
</dbReference>
<evidence type="ECO:0000313" key="1">
    <source>
        <dbReference type="EMBL" id="KAL3273646.1"/>
    </source>
</evidence>
<gene>
    <name evidence="1" type="ORF">HHI36_015076</name>
</gene>
<comment type="caution">
    <text evidence="1">The sequence shown here is derived from an EMBL/GenBank/DDBJ whole genome shotgun (WGS) entry which is preliminary data.</text>
</comment>
<name>A0ABD2N4N1_9CUCU</name>
<dbReference type="AlphaFoldDB" id="A0ABD2N4N1"/>
<keyword evidence="2" id="KW-1185">Reference proteome</keyword>
<organism evidence="1 2">
    <name type="scientific">Cryptolaemus montrouzieri</name>
    <dbReference type="NCBI Taxonomy" id="559131"/>
    <lineage>
        <taxon>Eukaryota</taxon>
        <taxon>Metazoa</taxon>
        <taxon>Ecdysozoa</taxon>
        <taxon>Arthropoda</taxon>
        <taxon>Hexapoda</taxon>
        <taxon>Insecta</taxon>
        <taxon>Pterygota</taxon>
        <taxon>Neoptera</taxon>
        <taxon>Endopterygota</taxon>
        <taxon>Coleoptera</taxon>
        <taxon>Polyphaga</taxon>
        <taxon>Cucujiformia</taxon>
        <taxon>Coccinelloidea</taxon>
        <taxon>Coccinellidae</taxon>
        <taxon>Scymninae</taxon>
        <taxon>Scymnini</taxon>
        <taxon>Cryptolaemus</taxon>
    </lineage>
</organism>
<evidence type="ECO:0000313" key="2">
    <source>
        <dbReference type="Proteomes" id="UP001516400"/>
    </source>
</evidence>